<organism evidence="5 6">
    <name type="scientific">Xanthocytophaga flava</name>
    <dbReference type="NCBI Taxonomy" id="3048013"/>
    <lineage>
        <taxon>Bacteria</taxon>
        <taxon>Pseudomonadati</taxon>
        <taxon>Bacteroidota</taxon>
        <taxon>Cytophagia</taxon>
        <taxon>Cytophagales</taxon>
        <taxon>Rhodocytophagaceae</taxon>
        <taxon>Xanthocytophaga</taxon>
    </lineage>
</organism>
<dbReference type="InterPro" id="IPR050952">
    <property type="entry name" value="TRIM-NHL_E3_ligases"/>
</dbReference>
<name>A0ABT7CGN6_9BACT</name>
<dbReference type="Pfam" id="PF18962">
    <property type="entry name" value="Por_Secre_tail"/>
    <property type="match status" value="1"/>
</dbReference>
<dbReference type="Pfam" id="PF01436">
    <property type="entry name" value="NHL"/>
    <property type="match status" value="2"/>
</dbReference>
<evidence type="ECO:0000256" key="1">
    <source>
        <dbReference type="ARBA" id="ARBA00022737"/>
    </source>
</evidence>
<dbReference type="Gene3D" id="2.120.10.30">
    <property type="entry name" value="TolB, C-terminal domain"/>
    <property type="match status" value="5"/>
</dbReference>
<keyword evidence="1" id="KW-0677">Repeat</keyword>
<feature type="repeat" description="NHL" evidence="2">
    <location>
        <begin position="441"/>
        <end position="484"/>
    </location>
</feature>
<dbReference type="InterPro" id="IPR055353">
    <property type="entry name" value="DUF7619"/>
</dbReference>
<dbReference type="Pfam" id="PF17170">
    <property type="entry name" value="DUF5128"/>
    <property type="match status" value="2"/>
</dbReference>
<evidence type="ECO:0000313" key="5">
    <source>
        <dbReference type="EMBL" id="MDJ1492896.1"/>
    </source>
</evidence>
<dbReference type="Proteomes" id="UP001228581">
    <property type="component" value="Unassembled WGS sequence"/>
</dbReference>
<comment type="caution">
    <text evidence="5">The sequence shown here is derived from an EMBL/GenBank/DDBJ whole genome shotgun (WGS) entry which is preliminary data.</text>
</comment>
<dbReference type="InterPro" id="IPR026444">
    <property type="entry name" value="Secre_tail"/>
</dbReference>
<dbReference type="SUPFAM" id="SSF101898">
    <property type="entry name" value="NHL repeat"/>
    <property type="match status" value="2"/>
</dbReference>
<dbReference type="SUPFAM" id="SSF49464">
    <property type="entry name" value="Carboxypeptidase regulatory domain-like"/>
    <property type="match status" value="1"/>
</dbReference>
<sequence length="1175" mass="131390">MKQHYSLVYFLVLFFVFPLAGRSQSYFFNHTIGSPISFEYPFKIITDKKGNLYVVNASNWYITKFTAKGEIVLRFGKTGTETGSFSGTIIDIAVDDDENIYVLDNSRVQMFNAKGEFVKVISVAFRSYYNGIAVDDQKNIYLAVISTLTNANEIHKLDQDGNILLKFGSTGTADEQFQRVWKLCVNSKGEIYTIDSGRTRIQKFDSTGRFLLTFGSRGSGNGQFYNPQALTTDAEGNVWVVDTQNYRIQQFSSSGNFIISIGAFGFGDGQFRIPNGICVDPLGTVYVSDYITNKVQRFLPNGKLIETYGFRGTTNGQLQYMYGTRRNKAGDFYISTDKFIAKYNQKGILVKEINSLGTQNSEFTSPSPMAIDAQNNLYVCDNSNRLIQKFDTTGNFLFAFGKEGTGAGEFYSLQGIEIDPLGNIYVTDPRNKRIQKFDSKGRFLLQFGNPDLEEFYPEAIAIDKLGNVYVTDTQNNAVFKFDSTGRMLKKIGSTGTDPGHFNYPSAIKIDQQGNLYIGDRGNYRIQILDRDGEFITQFGSQGYGREQFGSVSDLDISPEGDLYVSDALNYRITAFATAPLTANVIRGKVFIAQNTDCIQDSTEIGMPRIVVLAEPGPYYTVTDSTGSYSLQVDTGKYQIMQILPSFTSNTVVTSVCPQKDSVHTVSFSERGQTISDVNFANQFKVLLPYLSCEVSSNRRRRCELSTTKIVYANKGQGKAEQVKIYVKLPQYVVLRDASKSYEIDKDSNYVFSIPVLNPNESGSITIVDYVSCIRGITGLTQCTKAWITPFNQVVEAGEWDNSDIMLTGKCIENGRVQMIIKNVGQAAMADSSEFRIFLDTQLAFRKNYKLAKGDSLVLKVPANGKTVRLEADQRPDHPRKSQTNLTIEGCVASTSNIVSKGFVNALPQDDEEPEVSINCLPIVDSYDPNDKQVSPQGTAVDHYTPTRSEFKYTIRFQNTGTDTAYRITVIDTLSEKLDFATMKMGVVSHKYLFSVSGKEKPILTWFFPGINLPDSTRDQKGSNGFIEFSIKPKGNLPEKTQIENFGDIFFDYNDPVRTNTTMNVLYDIPKVINSANQLDDSIIDKVTTTEPDALKGKLTLHPNPTQSLVWIQLLDVSVRIEQIRICNLLGQQQTVNSSFTDNQNMQINMQGWSKGMYLIHIQTNKGTSVQRVVVQ</sequence>
<feature type="repeat" description="NHL" evidence="2">
    <location>
        <begin position="397"/>
        <end position="440"/>
    </location>
</feature>
<dbReference type="InterPro" id="IPR011042">
    <property type="entry name" value="6-blade_b-propeller_TolB-like"/>
</dbReference>
<dbReference type="Pfam" id="PF24595">
    <property type="entry name" value="DUF7619"/>
    <property type="match status" value="1"/>
</dbReference>
<dbReference type="PANTHER" id="PTHR24104:SF25">
    <property type="entry name" value="PROTEIN LIN-41"/>
    <property type="match status" value="1"/>
</dbReference>
<evidence type="ECO:0000313" key="6">
    <source>
        <dbReference type="Proteomes" id="UP001228581"/>
    </source>
</evidence>
<feature type="repeat" description="NHL" evidence="2">
    <location>
        <begin position="164"/>
        <end position="207"/>
    </location>
</feature>
<proteinExistence type="predicted"/>
<feature type="repeat" description="NHL" evidence="2">
    <location>
        <begin position="211"/>
        <end position="254"/>
    </location>
</feature>
<feature type="domain" description="Secretion system C-terminal sorting" evidence="3">
    <location>
        <begin position="1101"/>
        <end position="1174"/>
    </location>
</feature>
<dbReference type="PANTHER" id="PTHR24104">
    <property type="entry name" value="E3 UBIQUITIN-PROTEIN LIGASE NHLRC1-RELATED"/>
    <property type="match status" value="1"/>
</dbReference>
<gene>
    <name evidence="5" type="ORF">QNI19_08135</name>
</gene>
<evidence type="ECO:0000259" key="3">
    <source>
        <dbReference type="Pfam" id="PF18962"/>
    </source>
</evidence>
<dbReference type="InterPro" id="IPR008969">
    <property type="entry name" value="CarboxyPept-like_regulatory"/>
</dbReference>
<protein>
    <submittedName>
        <fullName evidence="5">6-bladed beta-propeller</fullName>
    </submittedName>
</protein>
<feature type="repeat" description="NHL" evidence="2">
    <location>
        <begin position="355"/>
        <end position="393"/>
    </location>
</feature>
<dbReference type="PROSITE" id="PS51125">
    <property type="entry name" value="NHL"/>
    <property type="match status" value="7"/>
</dbReference>
<dbReference type="NCBIfam" id="TIGR04183">
    <property type="entry name" value="Por_Secre_tail"/>
    <property type="match status" value="1"/>
</dbReference>
<accession>A0ABT7CGN6</accession>
<evidence type="ECO:0000256" key="2">
    <source>
        <dbReference type="PROSITE-ProRule" id="PRU00504"/>
    </source>
</evidence>
<evidence type="ECO:0000259" key="4">
    <source>
        <dbReference type="Pfam" id="PF24595"/>
    </source>
</evidence>
<feature type="domain" description="DUF7619" evidence="4">
    <location>
        <begin position="927"/>
        <end position="1063"/>
    </location>
</feature>
<reference evidence="5 6" key="1">
    <citation type="submission" date="2023-05" db="EMBL/GenBank/DDBJ databases">
        <authorList>
            <person name="Zhang X."/>
        </authorList>
    </citation>
    <scope>NUCLEOTIDE SEQUENCE [LARGE SCALE GENOMIC DNA]</scope>
    <source>
        <strain evidence="5 6">DM2B3-1</strain>
    </source>
</reference>
<feature type="repeat" description="NHL" evidence="2">
    <location>
        <begin position="260"/>
        <end position="301"/>
    </location>
</feature>
<feature type="repeat" description="NHL" evidence="2">
    <location>
        <begin position="488"/>
        <end position="531"/>
    </location>
</feature>
<dbReference type="EMBL" id="JASJOT010000004">
    <property type="protein sequence ID" value="MDJ1492896.1"/>
    <property type="molecule type" value="Genomic_DNA"/>
</dbReference>
<dbReference type="RefSeq" id="WP_313994358.1">
    <property type="nucleotide sequence ID" value="NZ_JASJOT010000004.1"/>
</dbReference>
<keyword evidence="6" id="KW-1185">Reference proteome</keyword>
<dbReference type="InterPro" id="IPR001258">
    <property type="entry name" value="NHL_repeat"/>
</dbReference>